<evidence type="ECO:0000259" key="3">
    <source>
        <dbReference type="Pfam" id="PF15743"/>
    </source>
</evidence>
<dbReference type="Ensembl" id="ENSMMOT00000011820.1">
    <property type="protein sequence ID" value="ENSMMOP00000011622.1"/>
    <property type="gene ID" value="ENSMMOG00000008936.1"/>
</dbReference>
<dbReference type="Proteomes" id="UP000261620">
    <property type="component" value="Unplaced"/>
</dbReference>
<dbReference type="InterPro" id="IPR039062">
    <property type="entry name" value="SPAT1"/>
</dbReference>
<protein>
    <recommendedName>
        <fullName evidence="3">Spermatogenesis-associated protein 1 C-terminal domain-containing protein</fullName>
    </recommendedName>
</protein>
<keyword evidence="5" id="KW-1185">Reference proteome</keyword>
<evidence type="ECO:0000313" key="4">
    <source>
        <dbReference type="Ensembl" id="ENSMMOP00000011622.1"/>
    </source>
</evidence>
<dbReference type="Pfam" id="PF15743">
    <property type="entry name" value="SPATA1_C"/>
    <property type="match status" value="1"/>
</dbReference>
<evidence type="ECO:0000256" key="1">
    <source>
        <dbReference type="SAM" id="Coils"/>
    </source>
</evidence>
<sequence>KTSAGPPRPGTPFVELHVLYVPDDQWDVKLNKVPAEAIERFISAGFIRIYPDVTLKTLRSELGALLGAERSIEKFSFLKCVGRSLALVSAAVVFYGWLSSTRQAAPQPELYLLPAVESDSSVCSQSLTPDTSSSSPDHQTYFHPPKTCSLPAGTKEPVKFPLIPKCSHQSPPTFQEEEEEEEEEDEEHSVSSSEAEGEHEEEGLSSNKLEWAEEEFSPRQPQNQRATQSVSQNKGKIKGEELIEEIKLVRDQRKQLEWTRQELLRKGKDLLSQNRHRRNQARDSWKKKYFETKKATAPLEENLRNMRQQLETFYNKLLHQLQARDNRGKPRRQGRSSVKNEFIIQIMTESHEIDNLKRKIEDAKMKLVTEIKLRRQAATELRALKAELAQKKSQSLTVQFRK</sequence>
<feature type="compositionally biased region" description="Low complexity" evidence="2">
    <location>
        <begin position="124"/>
        <end position="137"/>
    </location>
</feature>
<dbReference type="AlphaFoldDB" id="A0A3Q3WHF9"/>
<reference evidence="4" key="1">
    <citation type="submission" date="2025-08" db="UniProtKB">
        <authorList>
            <consortium name="Ensembl"/>
        </authorList>
    </citation>
    <scope>IDENTIFICATION</scope>
</reference>
<name>A0A3Q3WHF9_MOLML</name>
<feature type="compositionally biased region" description="Acidic residues" evidence="2">
    <location>
        <begin position="175"/>
        <end position="187"/>
    </location>
</feature>
<reference evidence="4" key="2">
    <citation type="submission" date="2025-09" db="UniProtKB">
        <authorList>
            <consortium name="Ensembl"/>
        </authorList>
    </citation>
    <scope>IDENTIFICATION</scope>
</reference>
<feature type="compositionally biased region" description="Polar residues" evidence="2">
    <location>
        <begin position="219"/>
        <end position="233"/>
    </location>
</feature>
<keyword evidence="1" id="KW-0175">Coiled coil</keyword>
<dbReference type="InterPro" id="IPR031478">
    <property type="entry name" value="SPATA1_C"/>
</dbReference>
<dbReference type="PANTHER" id="PTHR14421:SF3">
    <property type="entry name" value="SPERMATOGENESIS-ASSOCIATED PROTEIN 1"/>
    <property type="match status" value="1"/>
</dbReference>
<dbReference type="OMA" id="DKMKLTV"/>
<feature type="coiled-coil region" evidence="1">
    <location>
        <begin position="346"/>
        <end position="394"/>
    </location>
</feature>
<proteinExistence type="predicted"/>
<feature type="domain" description="Spermatogenesis-associated protein 1 C-terminal" evidence="3">
    <location>
        <begin position="244"/>
        <end position="392"/>
    </location>
</feature>
<accession>A0A3Q3WHF9</accession>
<dbReference type="PANTHER" id="PTHR14421">
    <property type="entry name" value="SPERMATOGENESIS-ASSOCIATED PROTEIN 1"/>
    <property type="match status" value="1"/>
</dbReference>
<evidence type="ECO:0000256" key="2">
    <source>
        <dbReference type="SAM" id="MobiDB-lite"/>
    </source>
</evidence>
<organism evidence="4 5">
    <name type="scientific">Mola mola</name>
    <name type="common">Ocean sunfish</name>
    <name type="synonym">Tetraodon mola</name>
    <dbReference type="NCBI Taxonomy" id="94237"/>
    <lineage>
        <taxon>Eukaryota</taxon>
        <taxon>Metazoa</taxon>
        <taxon>Chordata</taxon>
        <taxon>Craniata</taxon>
        <taxon>Vertebrata</taxon>
        <taxon>Euteleostomi</taxon>
        <taxon>Actinopterygii</taxon>
        <taxon>Neopterygii</taxon>
        <taxon>Teleostei</taxon>
        <taxon>Neoteleostei</taxon>
        <taxon>Acanthomorphata</taxon>
        <taxon>Eupercaria</taxon>
        <taxon>Tetraodontiformes</taxon>
        <taxon>Molidae</taxon>
        <taxon>Mola</taxon>
    </lineage>
</organism>
<evidence type="ECO:0000313" key="5">
    <source>
        <dbReference type="Proteomes" id="UP000261620"/>
    </source>
</evidence>
<feature type="region of interest" description="Disordered" evidence="2">
    <location>
        <begin position="123"/>
        <end position="235"/>
    </location>
</feature>